<dbReference type="EMBL" id="CAUOFW020000026">
    <property type="protein sequence ID" value="CAK9133477.1"/>
    <property type="molecule type" value="Genomic_DNA"/>
</dbReference>
<feature type="signal peptide" evidence="1">
    <location>
        <begin position="1"/>
        <end position="19"/>
    </location>
</feature>
<proteinExistence type="predicted"/>
<evidence type="ECO:0000313" key="3">
    <source>
        <dbReference type="Proteomes" id="UP001642360"/>
    </source>
</evidence>
<accession>A0ABC8QM94</accession>
<dbReference type="Proteomes" id="UP001642360">
    <property type="component" value="Unassembled WGS sequence"/>
</dbReference>
<evidence type="ECO:0000313" key="2">
    <source>
        <dbReference type="EMBL" id="CAK9133477.1"/>
    </source>
</evidence>
<keyword evidence="1" id="KW-0732">Signal</keyword>
<evidence type="ECO:0008006" key="4">
    <source>
        <dbReference type="Google" id="ProtNLM"/>
    </source>
</evidence>
<dbReference type="AlphaFoldDB" id="A0ABC8QM94"/>
<feature type="chain" id="PRO_5044872832" description="Secreted protein" evidence="1">
    <location>
        <begin position="20"/>
        <end position="106"/>
    </location>
</feature>
<comment type="caution">
    <text evidence="2">The sequence shown here is derived from an EMBL/GenBank/DDBJ whole genome shotgun (WGS) entry which is preliminary data.</text>
</comment>
<evidence type="ECO:0000256" key="1">
    <source>
        <dbReference type="SAM" id="SignalP"/>
    </source>
</evidence>
<sequence length="106" mass="11934">MQYVEISIVLLFLLRCTTGTNNRGKGFKLALHVVIPPICLSFIPYVEAPIYGVCVMPGSKFVNLLVSRDYVETPCHLNIENEFQQQVVEYASRNLFGCGKWKGSGY</sequence>
<reference evidence="2 3" key="1">
    <citation type="submission" date="2024-02" db="EMBL/GenBank/DDBJ databases">
        <authorList>
            <person name="Vignale AGUSTIN F."/>
            <person name="Sosa J E."/>
            <person name="Modenutti C."/>
        </authorList>
    </citation>
    <scope>NUCLEOTIDE SEQUENCE [LARGE SCALE GENOMIC DNA]</scope>
</reference>
<gene>
    <name evidence="2" type="ORF">ILEXP_LOCUS391</name>
</gene>
<keyword evidence="3" id="KW-1185">Reference proteome</keyword>
<protein>
    <recommendedName>
        <fullName evidence="4">Secreted protein</fullName>
    </recommendedName>
</protein>
<organism evidence="2 3">
    <name type="scientific">Ilex paraguariensis</name>
    <name type="common">yerba mate</name>
    <dbReference type="NCBI Taxonomy" id="185542"/>
    <lineage>
        <taxon>Eukaryota</taxon>
        <taxon>Viridiplantae</taxon>
        <taxon>Streptophyta</taxon>
        <taxon>Embryophyta</taxon>
        <taxon>Tracheophyta</taxon>
        <taxon>Spermatophyta</taxon>
        <taxon>Magnoliopsida</taxon>
        <taxon>eudicotyledons</taxon>
        <taxon>Gunneridae</taxon>
        <taxon>Pentapetalae</taxon>
        <taxon>asterids</taxon>
        <taxon>campanulids</taxon>
        <taxon>Aquifoliales</taxon>
        <taxon>Aquifoliaceae</taxon>
        <taxon>Ilex</taxon>
    </lineage>
</organism>
<name>A0ABC8QM94_9AQUA</name>